<dbReference type="FunFam" id="1.10.150.900:FF:000001">
    <property type="entry name" value="Aminoacylase-1, putative"/>
    <property type="match status" value="1"/>
</dbReference>
<evidence type="ECO:0000313" key="3">
    <source>
        <dbReference type="Proteomes" id="UP000801492"/>
    </source>
</evidence>
<dbReference type="EMBL" id="VTPC01007499">
    <property type="protein sequence ID" value="KAF2893962.1"/>
    <property type="molecule type" value="Genomic_DNA"/>
</dbReference>
<dbReference type="Pfam" id="PF07687">
    <property type="entry name" value="M20_dimer"/>
    <property type="match status" value="1"/>
</dbReference>
<reference evidence="2" key="1">
    <citation type="submission" date="2019-08" db="EMBL/GenBank/DDBJ databases">
        <title>The genome of the North American firefly Photinus pyralis.</title>
        <authorList>
            <consortium name="Photinus pyralis genome working group"/>
            <person name="Fallon T.R."/>
            <person name="Sander Lower S.E."/>
            <person name="Weng J.-K."/>
        </authorList>
    </citation>
    <scope>NUCLEOTIDE SEQUENCE</scope>
    <source>
        <strain evidence="2">TRF0915ILg1</strain>
        <tissue evidence="2">Whole body</tissue>
    </source>
</reference>
<accession>A0A8K0D0R1</accession>
<dbReference type="Gene3D" id="1.10.150.900">
    <property type="match status" value="1"/>
</dbReference>
<protein>
    <recommendedName>
        <fullName evidence="1">Peptidase M20 dimerisation domain-containing protein</fullName>
    </recommendedName>
</protein>
<dbReference type="SUPFAM" id="SSF53187">
    <property type="entry name" value="Zn-dependent exopeptidases"/>
    <property type="match status" value="1"/>
</dbReference>
<name>A0A8K0D0R1_IGNLU</name>
<dbReference type="InterPro" id="IPR036264">
    <property type="entry name" value="Bact_exopeptidase_dim_dom"/>
</dbReference>
<dbReference type="Gene3D" id="3.30.70.360">
    <property type="match status" value="1"/>
</dbReference>
<evidence type="ECO:0000259" key="1">
    <source>
        <dbReference type="Pfam" id="PF07687"/>
    </source>
</evidence>
<dbReference type="InterPro" id="IPR011650">
    <property type="entry name" value="Peptidase_M20_dimer"/>
</dbReference>
<gene>
    <name evidence="2" type="ORF">ILUMI_12212</name>
</gene>
<feature type="domain" description="Peptidase M20 dimerisation" evidence="1">
    <location>
        <begin position="49"/>
        <end position="103"/>
    </location>
</feature>
<dbReference type="InterPro" id="IPR052083">
    <property type="entry name" value="Aminoacylase-1_M20A"/>
</dbReference>
<dbReference type="OrthoDB" id="3064516at2759"/>
<dbReference type="GO" id="GO:0004046">
    <property type="term" value="F:aminoacylase activity"/>
    <property type="evidence" value="ECO:0007669"/>
    <property type="project" value="TreeGrafter"/>
</dbReference>
<evidence type="ECO:0000313" key="2">
    <source>
        <dbReference type="EMBL" id="KAF2893962.1"/>
    </source>
</evidence>
<dbReference type="SUPFAM" id="SSF55031">
    <property type="entry name" value="Bacterial exopeptidase dimerisation domain"/>
    <property type="match status" value="1"/>
</dbReference>
<organism evidence="2 3">
    <name type="scientific">Ignelater luminosus</name>
    <name type="common">Cucubano</name>
    <name type="synonym">Pyrophorus luminosus</name>
    <dbReference type="NCBI Taxonomy" id="2038154"/>
    <lineage>
        <taxon>Eukaryota</taxon>
        <taxon>Metazoa</taxon>
        <taxon>Ecdysozoa</taxon>
        <taxon>Arthropoda</taxon>
        <taxon>Hexapoda</taxon>
        <taxon>Insecta</taxon>
        <taxon>Pterygota</taxon>
        <taxon>Neoptera</taxon>
        <taxon>Endopterygota</taxon>
        <taxon>Coleoptera</taxon>
        <taxon>Polyphaga</taxon>
        <taxon>Elateriformia</taxon>
        <taxon>Elateroidea</taxon>
        <taxon>Elateridae</taxon>
        <taxon>Agrypninae</taxon>
        <taxon>Pyrophorini</taxon>
        <taxon>Ignelater</taxon>
    </lineage>
</organism>
<proteinExistence type="predicted"/>
<dbReference type="AlphaFoldDB" id="A0A8K0D0R1"/>
<comment type="caution">
    <text evidence="2">The sequence shown here is derived from an EMBL/GenBank/DDBJ whole genome shotgun (WGS) entry which is preliminary data.</text>
</comment>
<dbReference type="Proteomes" id="UP000801492">
    <property type="component" value="Unassembled WGS sequence"/>
</dbReference>
<keyword evidence="3" id="KW-1185">Reference proteome</keyword>
<dbReference type="PANTHER" id="PTHR45892:SF1">
    <property type="entry name" value="AMINOACYLASE-1"/>
    <property type="match status" value="1"/>
</dbReference>
<dbReference type="PANTHER" id="PTHR45892">
    <property type="entry name" value="AMINOACYLASE-1"/>
    <property type="match status" value="1"/>
</dbReference>
<sequence length="212" mass="24296">MMNDLDKLAIENFREYLRMPSVHPDVNYDKFYDLREQEKKKLDDDPSLNPGDVTTINLTVIKGGVQNNVIPSEFVLSFDCRIAVTVDLEEFEKTLNKWCEEAGEGVWIEYELKQPRTPVTKLDETNPFWMAFKKPFDEINSELQPQILPAATDVRYLRAVNIPALGFAPMNHTPVLAHAHDEYLNKDIFLRGIGIYCKVIPAVANVEEIPTL</sequence>